<proteinExistence type="inferred from homology"/>
<evidence type="ECO:0000259" key="5">
    <source>
        <dbReference type="PROSITE" id="PS50893"/>
    </source>
</evidence>
<name>A0A8H9KPP8_9MICO</name>
<accession>A0A8H9KPP8</accession>
<dbReference type="AlphaFoldDB" id="A0A8H9KPP8"/>
<dbReference type="RefSeq" id="WP_084100901.1">
    <property type="nucleotide sequence ID" value="NZ_BMEA01000001.1"/>
</dbReference>
<reference evidence="6" key="2">
    <citation type="submission" date="2020-09" db="EMBL/GenBank/DDBJ databases">
        <authorList>
            <person name="Sun Q."/>
            <person name="Zhou Y."/>
        </authorList>
    </citation>
    <scope>NUCLEOTIDE SEQUENCE</scope>
    <source>
        <strain evidence="6">CGMCC 1.10749</strain>
    </source>
</reference>
<evidence type="ECO:0000313" key="7">
    <source>
        <dbReference type="Proteomes" id="UP000628079"/>
    </source>
</evidence>
<dbReference type="InterPro" id="IPR015854">
    <property type="entry name" value="ABC_transpr_LolD-like"/>
</dbReference>
<evidence type="ECO:0000256" key="1">
    <source>
        <dbReference type="ARBA" id="ARBA00005417"/>
    </source>
</evidence>
<evidence type="ECO:0000256" key="3">
    <source>
        <dbReference type="ARBA" id="ARBA00022840"/>
    </source>
</evidence>
<sequence>MGRHSEQHRTFGRRSTAEASGTSRAPEGFVDVRGVGVAYGDVTALEEVSLSARPGDFLAVTGHSGAGKTSLINAIAGIVPLASGEVDLGRGATQRRDPSAVAIIPQGNGLASVLTAYENVLAPLRARGLAPDEAATRATEALAAVGLGESGTHLVEELSGGQQQRAAVARGLAIDAPVLLADEPTSELDHDNRERVLDLMRARADAGAVVIMATHDPEAAARADVVIELDDGRVVGG</sequence>
<comment type="similarity">
    <text evidence="1">Belongs to the ABC transporter superfamily.</text>
</comment>
<dbReference type="GO" id="GO:0005524">
    <property type="term" value="F:ATP binding"/>
    <property type="evidence" value="ECO:0007669"/>
    <property type="project" value="UniProtKB-KW"/>
</dbReference>
<dbReference type="GO" id="GO:0005886">
    <property type="term" value="C:plasma membrane"/>
    <property type="evidence" value="ECO:0007669"/>
    <property type="project" value="TreeGrafter"/>
</dbReference>
<reference evidence="6" key="1">
    <citation type="journal article" date="2014" name="Int. J. Syst. Evol. Microbiol.">
        <title>Complete genome sequence of Corynebacterium casei LMG S-19264T (=DSM 44701T), isolated from a smear-ripened cheese.</title>
        <authorList>
            <consortium name="US DOE Joint Genome Institute (JGI-PGF)"/>
            <person name="Walter F."/>
            <person name="Albersmeier A."/>
            <person name="Kalinowski J."/>
            <person name="Ruckert C."/>
        </authorList>
    </citation>
    <scope>NUCLEOTIDE SEQUENCE</scope>
    <source>
        <strain evidence="6">CGMCC 1.10749</strain>
    </source>
</reference>
<dbReference type="Proteomes" id="UP000628079">
    <property type="component" value="Unassembled WGS sequence"/>
</dbReference>
<feature type="region of interest" description="Disordered" evidence="4">
    <location>
        <begin position="1"/>
        <end position="25"/>
    </location>
</feature>
<feature type="domain" description="ABC transporter" evidence="5">
    <location>
        <begin position="30"/>
        <end position="235"/>
    </location>
</feature>
<dbReference type="InterPro" id="IPR017871">
    <property type="entry name" value="ABC_transporter-like_CS"/>
</dbReference>
<dbReference type="EMBL" id="BMEA01000001">
    <property type="protein sequence ID" value="GGB71718.1"/>
    <property type="molecule type" value="Genomic_DNA"/>
</dbReference>
<comment type="caution">
    <text evidence="6">The sequence shown here is derived from an EMBL/GenBank/DDBJ whole genome shotgun (WGS) entry which is preliminary data.</text>
</comment>
<dbReference type="SMART" id="SM00382">
    <property type="entry name" value="AAA"/>
    <property type="match status" value="1"/>
</dbReference>
<evidence type="ECO:0000256" key="4">
    <source>
        <dbReference type="SAM" id="MobiDB-lite"/>
    </source>
</evidence>
<gene>
    <name evidence="6" type="ORF">GCM10011314_08890</name>
</gene>
<organism evidence="6 7">
    <name type="scientific">Knoellia flava</name>
    <dbReference type="NCBI Taxonomy" id="913969"/>
    <lineage>
        <taxon>Bacteria</taxon>
        <taxon>Bacillati</taxon>
        <taxon>Actinomycetota</taxon>
        <taxon>Actinomycetes</taxon>
        <taxon>Micrococcales</taxon>
        <taxon>Intrasporangiaceae</taxon>
        <taxon>Knoellia</taxon>
    </lineage>
</organism>
<dbReference type="Gene3D" id="3.40.50.300">
    <property type="entry name" value="P-loop containing nucleotide triphosphate hydrolases"/>
    <property type="match status" value="1"/>
</dbReference>
<protein>
    <submittedName>
        <fullName evidence="6">ABC transporter ATP-binding protein</fullName>
    </submittedName>
</protein>
<dbReference type="InterPro" id="IPR027417">
    <property type="entry name" value="P-loop_NTPase"/>
</dbReference>
<keyword evidence="2" id="KW-0547">Nucleotide-binding</keyword>
<dbReference type="PROSITE" id="PS50893">
    <property type="entry name" value="ABC_TRANSPORTER_2"/>
    <property type="match status" value="1"/>
</dbReference>
<dbReference type="GO" id="GO:0022857">
    <property type="term" value="F:transmembrane transporter activity"/>
    <property type="evidence" value="ECO:0007669"/>
    <property type="project" value="TreeGrafter"/>
</dbReference>
<evidence type="ECO:0000313" key="6">
    <source>
        <dbReference type="EMBL" id="GGB71718.1"/>
    </source>
</evidence>
<dbReference type="InterPro" id="IPR003593">
    <property type="entry name" value="AAA+_ATPase"/>
</dbReference>
<dbReference type="PANTHER" id="PTHR24220">
    <property type="entry name" value="IMPORT ATP-BINDING PROTEIN"/>
    <property type="match status" value="1"/>
</dbReference>
<dbReference type="Pfam" id="PF00005">
    <property type="entry name" value="ABC_tran"/>
    <property type="match status" value="1"/>
</dbReference>
<dbReference type="PROSITE" id="PS00211">
    <property type="entry name" value="ABC_TRANSPORTER_1"/>
    <property type="match status" value="1"/>
</dbReference>
<dbReference type="PANTHER" id="PTHR24220:SF689">
    <property type="entry name" value="LIPOPROTEIN-RELEASING SYSTEM ATP-BINDING PROTEIN LOLD"/>
    <property type="match status" value="1"/>
</dbReference>
<dbReference type="GO" id="GO:0016887">
    <property type="term" value="F:ATP hydrolysis activity"/>
    <property type="evidence" value="ECO:0007669"/>
    <property type="project" value="InterPro"/>
</dbReference>
<dbReference type="InterPro" id="IPR003439">
    <property type="entry name" value="ABC_transporter-like_ATP-bd"/>
</dbReference>
<keyword evidence="3 6" id="KW-0067">ATP-binding</keyword>
<evidence type="ECO:0000256" key="2">
    <source>
        <dbReference type="ARBA" id="ARBA00022741"/>
    </source>
</evidence>
<dbReference type="SUPFAM" id="SSF52540">
    <property type="entry name" value="P-loop containing nucleoside triphosphate hydrolases"/>
    <property type="match status" value="1"/>
</dbReference>